<dbReference type="Pfam" id="PF01812">
    <property type="entry name" value="5-FTHF_cyc-lig"/>
    <property type="match status" value="1"/>
</dbReference>
<evidence type="ECO:0000256" key="1">
    <source>
        <dbReference type="SAM" id="MobiDB-lite"/>
    </source>
</evidence>
<gene>
    <name evidence="2" type="ORF">FDQ92_02700</name>
</gene>
<sequence>MENSTAKFKGGRKSNRRRQGENTVPPLTKEALRQEILSRKQAGDLPDAGRTAERLRKLTPYRKALCVLCSPARELQQVRLNTLADGKKLLLPTPFLQKGFLFLDPRGISPSKRLKAVQPHPGNPFAARPPYQKPLAPPVDLIVSDAVAAARDGSLLGDGRGHLDLQVAALRELRWLHPAVQIVVVLDDDSVLEALPVEAYDVRAHWIVTPSAAVRTSCIEPPGATILWERLDRKTVRRNDVLFHLRGRSIDKRT</sequence>
<dbReference type="OrthoDB" id="5502226at2"/>
<feature type="region of interest" description="Disordered" evidence="1">
    <location>
        <begin position="1"/>
        <end position="29"/>
    </location>
</feature>
<dbReference type="GO" id="GO:0005737">
    <property type="term" value="C:cytoplasm"/>
    <property type="evidence" value="ECO:0007669"/>
    <property type="project" value="TreeGrafter"/>
</dbReference>
<organism evidence="2 3">
    <name type="scientific">Desulfoglaeba alkanexedens ALDC</name>
    <dbReference type="NCBI Taxonomy" id="980445"/>
    <lineage>
        <taxon>Bacteria</taxon>
        <taxon>Pseudomonadati</taxon>
        <taxon>Thermodesulfobacteriota</taxon>
        <taxon>Syntrophobacteria</taxon>
        <taxon>Syntrophobacterales</taxon>
        <taxon>Syntrophobacteraceae</taxon>
        <taxon>Desulfoglaeba</taxon>
    </lineage>
</organism>
<dbReference type="InterPro" id="IPR024185">
    <property type="entry name" value="FTHF_cligase-like_sf"/>
</dbReference>
<dbReference type="PANTHER" id="PTHR13017:SF0">
    <property type="entry name" value="METHENYLTETRAHYDROFOLATE SYNTHASE DOMAIN-CONTAINING PROTEIN"/>
    <property type="match status" value="1"/>
</dbReference>
<evidence type="ECO:0008006" key="4">
    <source>
        <dbReference type="Google" id="ProtNLM"/>
    </source>
</evidence>
<dbReference type="EMBL" id="CP040098">
    <property type="protein sequence ID" value="QCQ21194.1"/>
    <property type="molecule type" value="Genomic_DNA"/>
</dbReference>
<dbReference type="InterPro" id="IPR002698">
    <property type="entry name" value="FTHF_cligase"/>
</dbReference>
<dbReference type="InterPro" id="IPR037171">
    <property type="entry name" value="NagB/RpiA_transferase-like"/>
</dbReference>
<dbReference type="KEGG" id="dax:FDQ92_02700"/>
<keyword evidence="3" id="KW-1185">Reference proteome</keyword>
<reference evidence="2 3" key="2">
    <citation type="submission" date="2019-05" db="EMBL/GenBank/DDBJ databases">
        <authorList>
            <person name="Suflita J.M."/>
            <person name="Marks C.R."/>
        </authorList>
    </citation>
    <scope>NUCLEOTIDE SEQUENCE [LARGE SCALE GENOMIC DNA]</scope>
    <source>
        <strain evidence="2 3">ALDC</strain>
    </source>
</reference>
<name>A0A4P8L0N6_9BACT</name>
<reference evidence="2 3" key="1">
    <citation type="submission" date="2019-05" db="EMBL/GenBank/DDBJ databases">
        <title>The Complete Genome Sequence of the n-alkane-degrading Desulfoglaeba alkanexedens ALDC reveals multiple alkylsuccinate synthase gene clusters.</title>
        <authorList>
            <person name="Callaghan A.V."/>
            <person name="Davidova I.A."/>
            <person name="Duncan K.E."/>
            <person name="Morris B."/>
            <person name="McInerney M.J."/>
        </authorList>
    </citation>
    <scope>NUCLEOTIDE SEQUENCE [LARGE SCALE GENOMIC DNA]</scope>
    <source>
        <strain evidence="2 3">ALDC</strain>
    </source>
</reference>
<dbReference type="SUPFAM" id="SSF100950">
    <property type="entry name" value="NagB/RpiA/CoA transferase-like"/>
    <property type="match status" value="1"/>
</dbReference>
<proteinExistence type="predicted"/>
<dbReference type="PANTHER" id="PTHR13017">
    <property type="entry name" value="5-FORMYLTETRAHYDROFOLATE CYCLO-LIGASE-RELATED"/>
    <property type="match status" value="1"/>
</dbReference>
<dbReference type="Proteomes" id="UP000298602">
    <property type="component" value="Chromosome"/>
</dbReference>
<evidence type="ECO:0000313" key="3">
    <source>
        <dbReference type="Proteomes" id="UP000298602"/>
    </source>
</evidence>
<accession>A0A4P8L0N6</accession>
<protein>
    <recommendedName>
        <fullName evidence="4">5-formyltetrahydrofolate cyclo-ligase</fullName>
    </recommendedName>
</protein>
<dbReference type="Gene3D" id="3.40.50.10420">
    <property type="entry name" value="NagB/RpiA/CoA transferase-like"/>
    <property type="match status" value="1"/>
</dbReference>
<dbReference type="AlphaFoldDB" id="A0A4P8L0N6"/>
<evidence type="ECO:0000313" key="2">
    <source>
        <dbReference type="EMBL" id="QCQ21194.1"/>
    </source>
</evidence>